<reference evidence="2 3" key="1">
    <citation type="submission" date="2020-07" db="EMBL/GenBank/DDBJ databases">
        <title>Transfer of Campylobacter canadensis to the novel genus Avispirillum gen. nov., that also includes two novel species recovered from migratory waterfowl: Avispirillum anseris sp. nov. and Avispirillum brantae sp. nov.</title>
        <authorList>
            <person name="Miller W.G."/>
            <person name="Chapman M.H."/>
            <person name="Yee E."/>
            <person name="Inglis G.D."/>
        </authorList>
    </citation>
    <scope>NUCLEOTIDE SEQUENCE [LARGE SCALE GENOMIC DNA]</scope>
    <source>
        <strain evidence="2 3">L283</strain>
    </source>
</reference>
<organism evidence="2 3">
    <name type="scientific">Campylobacter canadensis</name>
    <dbReference type="NCBI Taxonomy" id="449520"/>
    <lineage>
        <taxon>Bacteria</taxon>
        <taxon>Pseudomonadati</taxon>
        <taxon>Campylobacterota</taxon>
        <taxon>Epsilonproteobacteria</taxon>
        <taxon>Campylobacterales</taxon>
        <taxon>Campylobacteraceae</taxon>
        <taxon>Campylobacter</taxon>
    </lineage>
</organism>
<dbReference type="RefSeq" id="WP_172229585.1">
    <property type="nucleotide sequence ID" value="NZ_JACGBB010000022.1"/>
</dbReference>
<protein>
    <submittedName>
        <fullName evidence="2">HD family hydrolase</fullName>
    </submittedName>
</protein>
<dbReference type="Gene3D" id="1.10.3210.10">
    <property type="entry name" value="Hypothetical protein af1432"/>
    <property type="match status" value="2"/>
</dbReference>
<dbReference type="Pfam" id="PF13023">
    <property type="entry name" value="HD_3"/>
    <property type="match status" value="1"/>
</dbReference>
<feature type="domain" description="HD" evidence="1">
    <location>
        <begin position="185"/>
        <end position="370"/>
    </location>
</feature>
<gene>
    <name evidence="2" type="ORF">AVCANL283_07750</name>
</gene>
<evidence type="ECO:0000259" key="1">
    <source>
        <dbReference type="Pfam" id="PF13023"/>
    </source>
</evidence>
<keyword evidence="2" id="KW-0378">Hydrolase</keyword>
<dbReference type="Proteomes" id="UP000786183">
    <property type="component" value="Unassembled WGS sequence"/>
</dbReference>
<name>A0ABS7WVN2_9BACT</name>
<proteinExistence type="predicted"/>
<evidence type="ECO:0000313" key="2">
    <source>
        <dbReference type="EMBL" id="MBZ7987984.1"/>
    </source>
</evidence>
<dbReference type="EMBL" id="JACGBB010000022">
    <property type="protein sequence ID" value="MBZ7987984.1"/>
    <property type="molecule type" value="Genomic_DNA"/>
</dbReference>
<comment type="caution">
    <text evidence="2">The sequence shown here is derived from an EMBL/GenBank/DDBJ whole genome shotgun (WGS) entry which is preliminary data.</text>
</comment>
<accession>A0ABS7WVN2</accession>
<sequence length="408" mass="47461">MISAELVLHIFKAASISRWNDFARISNLVELDKQAHKAVIAYFLAKSEKNIDMRFLLDAIVVEFISRVIVTDIRPDVLNEIKKTKQKELNHWIIKQFENMKTSKEFSDIFKNYYLDTSHEREKFILKAAGFLSTKYEFNFIYPNVSNYEEIKNKLDEELEDYLEILAVQKIALNQKLAKVIDLSGRLRFQKRWAQTPRIPETSVLGHMLVVAILSYFYCLKIKACDERIINNFFCALFHDLPESLTRDIITPVKYGVQGLDEILSDYEVKLIDEKILPNVPYALQKEFSYLLGLYNDENKIKKNEFTNRILVDNEIKINIDLDKYNENKYMAIDGKVLKACDKTAAFLEALISIYYGVKSKDLLDGINKIKDSFLQNQVIGNINFYDLICGFENYFLDPSQDTCGTQS</sequence>
<dbReference type="InterPro" id="IPR006674">
    <property type="entry name" value="HD_domain"/>
</dbReference>
<dbReference type="SUPFAM" id="SSF109604">
    <property type="entry name" value="HD-domain/PDEase-like"/>
    <property type="match status" value="1"/>
</dbReference>
<evidence type="ECO:0000313" key="3">
    <source>
        <dbReference type="Proteomes" id="UP000786183"/>
    </source>
</evidence>
<keyword evidence="3" id="KW-1185">Reference proteome</keyword>
<dbReference type="GO" id="GO:0016787">
    <property type="term" value="F:hydrolase activity"/>
    <property type="evidence" value="ECO:0007669"/>
    <property type="project" value="UniProtKB-KW"/>
</dbReference>